<feature type="compositionally biased region" description="Basic and acidic residues" evidence="3">
    <location>
        <begin position="112"/>
        <end position="123"/>
    </location>
</feature>
<keyword evidence="2" id="KW-0175">Coiled coil</keyword>
<keyword evidence="6" id="KW-1185">Reference proteome</keyword>
<evidence type="ECO:0000313" key="5">
    <source>
        <dbReference type="EMBL" id="KAK7684859.1"/>
    </source>
</evidence>
<feature type="coiled-coil region" evidence="2">
    <location>
        <begin position="229"/>
        <end position="257"/>
    </location>
</feature>
<sequence length="391" mass="45609">MNEADFPKTPPHPNAVQKNPELLKSVDERVSFDQSASQWIFEENDTEYIYNFILQRWMPKVIRDEEEVGDKKRQKDADTEEDENKRNIKRLKKEQLQAVKDEINRLKSNIKKTTDDKDEDRSSHNTGAYVSNLPDNISKQDLIDSFSKYGMISEDYKTGEPRVKLYYDKENHFKNEALVIYHSPDSVSLAIEMLNDSYILPPTDKSQKKIRVERADFSNSSSKDDKKERRVLTQEEKDLLNQRKEAMRKKLTEWDDETSDNKVSQIKQKVWSKMVVATNMFRKEEFSKDSYLEIDLKDDITDECNKLEIGNDITSIKIYDQSAVIVIKFNKAELASKCIEAFDGRYYDGLKLSVARYNGEKFSHSVNPSDEANRLDQFGDWLENGDNKIAT</sequence>
<evidence type="ECO:0000256" key="1">
    <source>
        <dbReference type="PROSITE-ProRule" id="PRU00176"/>
    </source>
</evidence>
<accession>A0AAW0G0H1</accession>
<dbReference type="InterPro" id="IPR034393">
    <property type="entry name" value="TatSF1-like"/>
</dbReference>
<dbReference type="AlphaFoldDB" id="A0AAW0G0H1"/>
<organism evidence="5 6">
    <name type="scientific">Cerrena zonata</name>
    <dbReference type="NCBI Taxonomy" id="2478898"/>
    <lineage>
        <taxon>Eukaryota</taxon>
        <taxon>Fungi</taxon>
        <taxon>Dikarya</taxon>
        <taxon>Basidiomycota</taxon>
        <taxon>Agaricomycotina</taxon>
        <taxon>Agaricomycetes</taxon>
        <taxon>Polyporales</taxon>
        <taxon>Cerrenaceae</taxon>
        <taxon>Cerrena</taxon>
    </lineage>
</organism>
<dbReference type="InterPro" id="IPR000504">
    <property type="entry name" value="RRM_dom"/>
</dbReference>
<feature type="region of interest" description="Disordered" evidence="3">
    <location>
        <begin position="1"/>
        <end position="21"/>
    </location>
</feature>
<dbReference type="GO" id="GO:0005686">
    <property type="term" value="C:U2 snRNP"/>
    <property type="evidence" value="ECO:0007669"/>
    <property type="project" value="TreeGrafter"/>
</dbReference>
<dbReference type="GO" id="GO:0005684">
    <property type="term" value="C:U2-type spliceosomal complex"/>
    <property type="evidence" value="ECO:0007669"/>
    <property type="project" value="TreeGrafter"/>
</dbReference>
<name>A0AAW0G0H1_9APHY</name>
<feature type="domain" description="RRM" evidence="4">
    <location>
        <begin position="126"/>
        <end position="217"/>
    </location>
</feature>
<dbReference type="PANTHER" id="PTHR15608:SF0">
    <property type="entry name" value="HIV TAT-SPECIFIC FACTOR 1"/>
    <property type="match status" value="1"/>
</dbReference>
<evidence type="ECO:0000256" key="2">
    <source>
        <dbReference type="SAM" id="Coils"/>
    </source>
</evidence>
<dbReference type="PANTHER" id="PTHR15608">
    <property type="entry name" value="SPLICING FACTOR U2AF-ASSOCIATED PROTEIN 2"/>
    <property type="match status" value="1"/>
</dbReference>
<evidence type="ECO:0000313" key="6">
    <source>
        <dbReference type="Proteomes" id="UP001385951"/>
    </source>
</evidence>
<dbReference type="GO" id="GO:0003723">
    <property type="term" value="F:RNA binding"/>
    <property type="evidence" value="ECO:0007669"/>
    <property type="project" value="UniProtKB-UniRule"/>
</dbReference>
<dbReference type="InterPro" id="IPR035979">
    <property type="entry name" value="RBD_domain_sf"/>
</dbReference>
<dbReference type="Gene3D" id="3.30.70.330">
    <property type="match status" value="2"/>
</dbReference>
<dbReference type="Pfam" id="PF00076">
    <property type="entry name" value="RRM_1"/>
    <property type="match status" value="1"/>
</dbReference>
<evidence type="ECO:0000256" key="3">
    <source>
        <dbReference type="SAM" id="MobiDB-lite"/>
    </source>
</evidence>
<dbReference type="EMBL" id="JASBNA010000023">
    <property type="protein sequence ID" value="KAK7684859.1"/>
    <property type="molecule type" value="Genomic_DNA"/>
</dbReference>
<feature type="region of interest" description="Disordered" evidence="3">
    <location>
        <begin position="107"/>
        <end position="132"/>
    </location>
</feature>
<evidence type="ECO:0000259" key="4">
    <source>
        <dbReference type="PROSITE" id="PS50102"/>
    </source>
</evidence>
<keyword evidence="1" id="KW-0694">RNA-binding</keyword>
<gene>
    <name evidence="5" type="ORF">QCA50_012108</name>
</gene>
<dbReference type="Proteomes" id="UP001385951">
    <property type="component" value="Unassembled WGS sequence"/>
</dbReference>
<feature type="region of interest" description="Disordered" evidence="3">
    <location>
        <begin position="65"/>
        <end position="93"/>
    </location>
</feature>
<protein>
    <recommendedName>
        <fullName evidence="4">RRM domain-containing protein</fullName>
    </recommendedName>
</protein>
<proteinExistence type="predicted"/>
<dbReference type="InterPro" id="IPR012677">
    <property type="entry name" value="Nucleotide-bd_a/b_plait_sf"/>
</dbReference>
<dbReference type="PROSITE" id="PS50102">
    <property type="entry name" value="RRM"/>
    <property type="match status" value="1"/>
</dbReference>
<dbReference type="SMART" id="SM00360">
    <property type="entry name" value="RRM"/>
    <property type="match status" value="1"/>
</dbReference>
<comment type="caution">
    <text evidence="5">The sequence shown here is derived from an EMBL/GenBank/DDBJ whole genome shotgun (WGS) entry which is preliminary data.</text>
</comment>
<dbReference type="SUPFAM" id="SSF54928">
    <property type="entry name" value="RNA-binding domain, RBD"/>
    <property type="match status" value="1"/>
</dbReference>
<reference evidence="5 6" key="1">
    <citation type="submission" date="2022-09" db="EMBL/GenBank/DDBJ databases">
        <authorList>
            <person name="Palmer J.M."/>
        </authorList>
    </citation>
    <scope>NUCLEOTIDE SEQUENCE [LARGE SCALE GENOMIC DNA]</scope>
    <source>
        <strain evidence="5 6">DSM 7382</strain>
    </source>
</reference>